<gene>
    <name evidence="2" type="ORF">LTR36_003024</name>
</gene>
<dbReference type="PANTHER" id="PTHR42085">
    <property type="entry name" value="F-BOX DOMAIN-CONTAINING PROTEIN"/>
    <property type="match status" value="1"/>
</dbReference>
<proteinExistence type="predicted"/>
<dbReference type="AlphaFoldDB" id="A0AAV9JWC6"/>
<evidence type="ECO:0000256" key="1">
    <source>
        <dbReference type="SAM" id="MobiDB-lite"/>
    </source>
</evidence>
<name>A0AAV9JWC6_9PEZI</name>
<dbReference type="EMBL" id="JAVFHQ010000002">
    <property type="protein sequence ID" value="KAK4550057.1"/>
    <property type="molecule type" value="Genomic_DNA"/>
</dbReference>
<dbReference type="Proteomes" id="UP001324427">
    <property type="component" value="Unassembled WGS sequence"/>
</dbReference>
<dbReference type="PANTHER" id="PTHR42085:SF2">
    <property type="entry name" value="F-BOX DOMAIN-CONTAINING PROTEIN"/>
    <property type="match status" value="1"/>
</dbReference>
<accession>A0AAV9JWC6</accession>
<dbReference type="InterPro" id="IPR038883">
    <property type="entry name" value="AN11006-like"/>
</dbReference>
<evidence type="ECO:0000313" key="2">
    <source>
        <dbReference type="EMBL" id="KAK4550057.1"/>
    </source>
</evidence>
<feature type="region of interest" description="Disordered" evidence="1">
    <location>
        <begin position="1"/>
        <end position="33"/>
    </location>
</feature>
<organism evidence="2 3">
    <name type="scientific">Oleoguttula mirabilis</name>
    <dbReference type="NCBI Taxonomy" id="1507867"/>
    <lineage>
        <taxon>Eukaryota</taxon>
        <taxon>Fungi</taxon>
        <taxon>Dikarya</taxon>
        <taxon>Ascomycota</taxon>
        <taxon>Pezizomycotina</taxon>
        <taxon>Dothideomycetes</taxon>
        <taxon>Dothideomycetidae</taxon>
        <taxon>Mycosphaerellales</taxon>
        <taxon>Teratosphaeriaceae</taxon>
        <taxon>Oleoguttula</taxon>
    </lineage>
</organism>
<feature type="compositionally biased region" description="Basic and acidic residues" evidence="1">
    <location>
        <begin position="9"/>
        <end position="20"/>
    </location>
</feature>
<protein>
    <submittedName>
        <fullName evidence="2">Uncharacterized protein</fullName>
    </submittedName>
</protein>
<reference evidence="2 3" key="1">
    <citation type="submission" date="2021-11" db="EMBL/GenBank/DDBJ databases">
        <title>Black yeast isolated from Biological Soil Crust.</title>
        <authorList>
            <person name="Kurbessoian T."/>
        </authorList>
    </citation>
    <scope>NUCLEOTIDE SEQUENCE [LARGE SCALE GENOMIC DNA]</scope>
    <source>
        <strain evidence="2 3">CCFEE 5522</strain>
    </source>
</reference>
<comment type="caution">
    <text evidence="2">The sequence shown here is derived from an EMBL/GenBank/DDBJ whole genome shotgun (WGS) entry which is preliminary data.</text>
</comment>
<sequence length="313" mass="34543">MPVKGNQKPKAEKPEPEKKSPAKPPTPKKAKQPAVYKSLAKDAGAAIPIDVVHEGQSVQAKLAKTGVYQHVLKLEAPSAFSVVKTIVFTEGPYEGQQAIIIRPAKAFPFLKIPKELRARIYGFYFAQKGVVGESIVLDGKRANKEIYAKTYADGSKNRVGLLGVNKELHNEAIPIFYAHTLKFESTSTLLDFLSQIPTSVRPLLHSLEIKTYIKTTSRNAMHFLSEARNLSRLRIEQGVFSEGDPNKAAKVFYADAYKFLEAIGAAKGIKDAGVDVLDFGKTAFTFKDDKKVAKPWAEGLVAEFKENLRGRLK</sequence>
<evidence type="ECO:0000313" key="3">
    <source>
        <dbReference type="Proteomes" id="UP001324427"/>
    </source>
</evidence>
<keyword evidence="3" id="KW-1185">Reference proteome</keyword>